<name>A0AAD7GCK2_9AGAR</name>
<organism evidence="2 3">
    <name type="scientific">Mycena metata</name>
    <dbReference type="NCBI Taxonomy" id="1033252"/>
    <lineage>
        <taxon>Eukaryota</taxon>
        <taxon>Fungi</taxon>
        <taxon>Dikarya</taxon>
        <taxon>Basidiomycota</taxon>
        <taxon>Agaricomycotina</taxon>
        <taxon>Agaricomycetes</taxon>
        <taxon>Agaricomycetidae</taxon>
        <taxon>Agaricales</taxon>
        <taxon>Marasmiineae</taxon>
        <taxon>Mycenaceae</taxon>
        <taxon>Mycena</taxon>
    </lineage>
</organism>
<reference evidence="2" key="1">
    <citation type="submission" date="2023-03" db="EMBL/GenBank/DDBJ databases">
        <title>Massive genome expansion in bonnet fungi (Mycena s.s.) driven by repeated elements and novel gene families across ecological guilds.</title>
        <authorList>
            <consortium name="Lawrence Berkeley National Laboratory"/>
            <person name="Harder C.B."/>
            <person name="Miyauchi S."/>
            <person name="Viragh M."/>
            <person name="Kuo A."/>
            <person name="Thoen E."/>
            <person name="Andreopoulos B."/>
            <person name="Lu D."/>
            <person name="Skrede I."/>
            <person name="Drula E."/>
            <person name="Henrissat B."/>
            <person name="Morin E."/>
            <person name="Kohler A."/>
            <person name="Barry K."/>
            <person name="LaButti K."/>
            <person name="Morin E."/>
            <person name="Salamov A."/>
            <person name="Lipzen A."/>
            <person name="Mereny Z."/>
            <person name="Hegedus B."/>
            <person name="Baldrian P."/>
            <person name="Stursova M."/>
            <person name="Weitz H."/>
            <person name="Taylor A."/>
            <person name="Grigoriev I.V."/>
            <person name="Nagy L.G."/>
            <person name="Martin F."/>
            <person name="Kauserud H."/>
        </authorList>
    </citation>
    <scope>NUCLEOTIDE SEQUENCE</scope>
    <source>
        <strain evidence="2">CBHHK182m</strain>
    </source>
</reference>
<evidence type="ECO:0000313" key="2">
    <source>
        <dbReference type="EMBL" id="KAJ7688204.1"/>
    </source>
</evidence>
<comment type="caution">
    <text evidence="2">The sequence shown here is derived from an EMBL/GenBank/DDBJ whole genome shotgun (WGS) entry which is preliminary data.</text>
</comment>
<keyword evidence="3" id="KW-1185">Reference proteome</keyword>
<sequence length="347" mass="38152">VTGCDKGRDRLAIDHHHSPPSVDRSVVTAGARGEQGGSQRCVNHSPRCNIAELRWGNLPDPRPTIKARGPQVAQYTSFTRLLGSKSTLILAIQPRDSPTATTLAPNARCLTSPSSAQRLQPAFYYALCTPWGSARRRGPSFPQNVWPAFDPMRESTSVLTALDPLFFNCEILSVLIQRLPAFTFNPQVPGTSPPAAQNSRGRCSTSLSYFCRNELSFLFNEYSPTRVIWPGNHQSPASAHAEQREKLPVPLIALTRPRVADRSELRATPDPPRVSITRRAIQAAQRSQTSFPAISGPPVLLCATAVPRFSELNRVLSQPLQTPVRGVLHPSRPFGKPHTFFVHNPPN</sequence>
<protein>
    <submittedName>
        <fullName evidence="2">Uncharacterized protein</fullName>
    </submittedName>
</protein>
<dbReference type="EMBL" id="JARKIB010000973">
    <property type="protein sequence ID" value="KAJ7688204.1"/>
    <property type="molecule type" value="Genomic_DNA"/>
</dbReference>
<evidence type="ECO:0000313" key="3">
    <source>
        <dbReference type="Proteomes" id="UP001215598"/>
    </source>
</evidence>
<dbReference type="AlphaFoldDB" id="A0AAD7GCK2"/>
<dbReference type="Proteomes" id="UP001215598">
    <property type="component" value="Unassembled WGS sequence"/>
</dbReference>
<feature type="region of interest" description="Disordered" evidence="1">
    <location>
        <begin position="1"/>
        <end position="26"/>
    </location>
</feature>
<gene>
    <name evidence="2" type="ORF">B0H16DRAFT_1487421</name>
</gene>
<evidence type="ECO:0000256" key="1">
    <source>
        <dbReference type="SAM" id="MobiDB-lite"/>
    </source>
</evidence>
<feature type="non-terminal residue" evidence="2">
    <location>
        <position position="347"/>
    </location>
</feature>
<feature type="compositionally biased region" description="Basic and acidic residues" evidence="1">
    <location>
        <begin position="1"/>
        <end position="17"/>
    </location>
</feature>
<proteinExistence type="predicted"/>
<accession>A0AAD7GCK2</accession>